<name>A0A8K0UTY4_9AGAR</name>
<evidence type="ECO:0000313" key="2">
    <source>
        <dbReference type="EMBL" id="KAH8104063.1"/>
    </source>
</evidence>
<accession>A0A8K0UTY4</accession>
<dbReference type="EMBL" id="JAEVFJ010000006">
    <property type="protein sequence ID" value="KAH8104063.1"/>
    <property type="molecule type" value="Genomic_DNA"/>
</dbReference>
<feature type="compositionally biased region" description="Basic and acidic residues" evidence="1">
    <location>
        <begin position="36"/>
        <end position="47"/>
    </location>
</feature>
<gene>
    <name evidence="2" type="ORF">BXZ70DRAFT_905180</name>
</gene>
<comment type="caution">
    <text evidence="2">The sequence shown here is derived from an EMBL/GenBank/DDBJ whole genome shotgun (WGS) entry which is preliminary data.</text>
</comment>
<feature type="region of interest" description="Disordered" evidence="1">
    <location>
        <begin position="126"/>
        <end position="195"/>
    </location>
</feature>
<evidence type="ECO:0000256" key="1">
    <source>
        <dbReference type="SAM" id="MobiDB-lite"/>
    </source>
</evidence>
<feature type="compositionally biased region" description="Acidic residues" evidence="1">
    <location>
        <begin position="161"/>
        <end position="195"/>
    </location>
</feature>
<feature type="region of interest" description="Disordered" evidence="1">
    <location>
        <begin position="31"/>
        <end position="102"/>
    </location>
</feature>
<reference evidence="2" key="1">
    <citation type="journal article" date="2021" name="New Phytol.">
        <title>Evolutionary innovations through gain and loss of genes in the ectomycorrhizal Boletales.</title>
        <authorList>
            <person name="Wu G."/>
            <person name="Miyauchi S."/>
            <person name="Morin E."/>
            <person name="Kuo A."/>
            <person name="Drula E."/>
            <person name="Varga T."/>
            <person name="Kohler A."/>
            <person name="Feng B."/>
            <person name="Cao Y."/>
            <person name="Lipzen A."/>
            <person name="Daum C."/>
            <person name="Hundley H."/>
            <person name="Pangilinan J."/>
            <person name="Johnson J."/>
            <person name="Barry K."/>
            <person name="LaButti K."/>
            <person name="Ng V."/>
            <person name="Ahrendt S."/>
            <person name="Min B."/>
            <person name="Choi I.G."/>
            <person name="Park H."/>
            <person name="Plett J.M."/>
            <person name="Magnuson J."/>
            <person name="Spatafora J.W."/>
            <person name="Nagy L.G."/>
            <person name="Henrissat B."/>
            <person name="Grigoriev I.V."/>
            <person name="Yang Z.L."/>
            <person name="Xu J."/>
            <person name="Martin F.M."/>
        </authorList>
    </citation>
    <scope>NUCLEOTIDE SEQUENCE</scope>
    <source>
        <strain evidence="2">KKN 215</strain>
    </source>
</reference>
<sequence length="195" mass="21367">MTDLTFCYIHMTQQDLDILDTIGTSDYITGDLSDSETDHFSDVDVPSHMKPPNPDDSDVLPSQVHPSYPYGNPSSIKHPAARPRRPYDPSSRALFEDMGYAGGGVNGALRWKELALDQLLPVDEEKEEAAKAALARKLANGTANHPPPIPQQGAMPPGPSEDGDDENDENDDDDEGDEDDETTSDEEDDEEPEDQ</sequence>
<protein>
    <submittedName>
        <fullName evidence="2">Uncharacterized protein</fullName>
    </submittedName>
</protein>
<dbReference type="OrthoDB" id="2351920at2759"/>
<evidence type="ECO:0000313" key="3">
    <source>
        <dbReference type="Proteomes" id="UP000813824"/>
    </source>
</evidence>
<organism evidence="2 3">
    <name type="scientific">Cristinia sonorae</name>
    <dbReference type="NCBI Taxonomy" id="1940300"/>
    <lineage>
        <taxon>Eukaryota</taxon>
        <taxon>Fungi</taxon>
        <taxon>Dikarya</taxon>
        <taxon>Basidiomycota</taxon>
        <taxon>Agaricomycotina</taxon>
        <taxon>Agaricomycetes</taxon>
        <taxon>Agaricomycetidae</taxon>
        <taxon>Agaricales</taxon>
        <taxon>Pleurotineae</taxon>
        <taxon>Stephanosporaceae</taxon>
        <taxon>Cristinia</taxon>
    </lineage>
</organism>
<dbReference type="AlphaFoldDB" id="A0A8K0UTY4"/>
<keyword evidence="3" id="KW-1185">Reference proteome</keyword>
<proteinExistence type="predicted"/>
<dbReference type="Proteomes" id="UP000813824">
    <property type="component" value="Unassembled WGS sequence"/>
</dbReference>